<name>A0ABT5FIZ1_9GAMM</name>
<evidence type="ECO:0000313" key="8">
    <source>
        <dbReference type="Proteomes" id="UP001528411"/>
    </source>
</evidence>
<keyword evidence="8" id="KW-1185">Reference proteome</keyword>
<evidence type="ECO:0000259" key="5">
    <source>
        <dbReference type="PROSITE" id="PS50109"/>
    </source>
</evidence>
<dbReference type="SMART" id="SM00388">
    <property type="entry name" value="HisKA"/>
    <property type="match status" value="1"/>
</dbReference>
<dbReference type="SMART" id="SM00387">
    <property type="entry name" value="HATPase_c"/>
    <property type="match status" value="1"/>
</dbReference>
<dbReference type="GO" id="GO:0005524">
    <property type="term" value="F:ATP binding"/>
    <property type="evidence" value="ECO:0007669"/>
    <property type="project" value="UniProtKB-KW"/>
</dbReference>
<evidence type="ECO:0000256" key="3">
    <source>
        <dbReference type="ARBA" id="ARBA00022553"/>
    </source>
</evidence>
<dbReference type="InterPro" id="IPR036890">
    <property type="entry name" value="HATPase_C_sf"/>
</dbReference>
<keyword evidence="4" id="KW-0902">Two-component regulatory system</keyword>
<dbReference type="InterPro" id="IPR004358">
    <property type="entry name" value="Sig_transdc_His_kin-like_C"/>
</dbReference>
<dbReference type="EMBL" id="JAQOMS010000002">
    <property type="protein sequence ID" value="MDC2891164.1"/>
    <property type="molecule type" value="Genomic_DNA"/>
</dbReference>
<dbReference type="InterPro" id="IPR003594">
    <property type="entry name" value="HATPase_dom"/>
</dbReference>
<organism evidence="7 8">
    <name type="scientific">Psychrosphaera algicola</name>
    <dbReference type="NCBI Taxonomy" id="3023714"/>
    <lineage>
        <taxon>Bacteria</taxon>
        <taxon>Pseudomonadati</taxon>
        <taxon>Pseudomonadota</taxon>
        <taxon>Gammaproteobacteria</taxon>
        <taxon>Alteromonadales</taxon>
        <taxon>Pseudoalteromonadaceae</taxon>
        <taxon>Psychrosphaera</taxon>
    </lineage>
</organism>
<evidence type="ECO:0000256" key="1">
    <source>
        <dbReference type="ARBA" id="ARBA00000085"/>
    </source>
</evidence>
<sequence length="393" mass="43536">MFTVLMEANIRLSAMSEDSQKEAQRANDLLLAAVDAMPYRVFWKDTNLVYRGANKLFSLDAGEIDASEVIGKSDFDCPWIANAEAYRADDQLVMDTKTAKLNFEEKQTTPSGENIYVMTNKVPLISAQGDVIGVLGTYDDITERKLLDLELTKAKAEAEAANIAKSQFLANMSYEIRTPLSGINGLINLTLKSDLTETQREYLSKAKRSVSSLSVIINDILDISKIEANKLVIESIPFSPASLVNTLRDLIEPLIVDKNIDFVVKCDFSEEVFLEGDQTRILQVLINLCSNAIKFTASGLVEVELKWQEQEEQLHFSVEDSGIGISVEDQQKLFTSFNQADGSITRNYGGTGLGLSIVKNLCFLMNGKVEIESEVGKGSRFLDISRQSAPNKK</sequence>
<dbReference type="PROSITE" id="PS50109">
    <property type="entry name" value="HIS_KIN"/>
    <property type="match status" value="1"/>
</dbReference>
<evidence type="ECO:0000256" key="2">
    <source>
        <dbReference type="ARBA" id="ARBA00012438"/>
    </source>
</evidence>
<dbReference type="InterPro" id="IPR005467">
    <property type="entry name" value="His_kinase_dom"/>
</dbReference>
<dbReference type="SUPFAM" id="SSF55874">
    <property type="entry name" value="ATPase domain of HSP90 chaperone/DNA topoisomerase II/histidine kinase"/>
    <property type="match status" value="1"/>
</dbReference>
<dbReference type="PROSITE" id="PS50113">
    <property type="entry name" value="PAC"/>
    <property type="match status" value="1"/>
</dbReference>
<dbReference type="EC" id="2.7.13.3" evidence="2"/>
<dbReference type="Pfam" id="PF00512">
    <property type="entry name" value="HisKA"/>
    <property type="match status" value="1"/>
</dbReference>
<dbReference type="PANTHER" id="PTHR45339:SF1">
    <property type="entry name" value="HYBRID SIGNAL TRANSDUCTION HISTIDINE KINASE J"/>
    <property type="match status" value="1"/>
</dbReference>
<dbReference type="InterPro" id="IPR003661">
    <property type="entry name" value="HisK_dim/P_dom"/>
</dbReference>
<protein>
    <recommendedName>
        <fullName evidence="2">histidine kinase</fullName>
        <ecNumber evidence="2">2.7.13.3</ecNumber>
    </recommendedName>
</protein>
<reference evidence="7 8" key="1">
    <citation type="submission" date="2023-01" db="EMBL/GenBank/DDBJ databases">
        <title>Psychrosphaera sp. nov., isolated from marine algae.</title>
        <authorList>
            <person name="Bayburt H."/>
            <person name="Choi B.J."/>
            <person name="Kim J.M."/>
            <person name="Choi D.G."/>
            <person name="Jeon C.O."/>
        </authorList>
    </citation>
    <scope>NUCLEOTIDE SEQUENCE [LARGE SCALE GENOMIC DNA]</scope>
    <source>
        <strain evidence="7 8">G1-22</strain>
    </source>
</reference>
<feature type="domain" description="Histidine kinase" evidence="5">
    <location>
        <begin position="171"/>
        <end position="381"/>
    </location>
</feature>
<keyword evidence="7" id="KW-0547">Nucleotide-binding</keyword>
<dbReference type="InterPro" id="IPR000700">
    <property type="entry name" value="PAS-assoc_C"/>
</dbReference>
<proteinExistence type="predicted"/>
<dbReference type="InterPro" id="IPR013656">
    <property type="entry name" value="PAS_4"/>
</dbReference>
<dbReference type="PRINTS" id="PR00344">
    <property type="entry name" value="BCTRLSENSOR"/>
</dbReference>
<dbReference type="SUPFAM" id="SSF55785">
    <property type="entry name" value="PYP-like sensor domain (PAS domain)"/>
    <property type="match status" value="1"/>
</dbReference>
<dbReference type="CDD" id="cd00082">
    <property type="entry name" value="HisKA"/>
    <property type="match status" value="1"/>
</dbReference>
<dbReference type="Gene3D" id="3.30.450.20">
    <property type="entry name" value="PAS domain"/>
    <property type="match status" value="1"/>
</dbReference>
<dbReference type="CDD" id="cd16922">
    <property type="entry name" value="HATPase_EvgS-ArcB-TorS-like"/>
    <property type="match status" value="1"/>
</dbReference>
<dbReference type="Gene3D" id="3.30.565.10">
    <property type="entry name" value="Histidine kinase-like ATPase, C-terminal domain"/>
    <property type="match status" value="1"/>
</dbReference>
<keyword evidence="3" id="KW-0597">Phosphoprotein</keyword>
<dbReference type="Gene3D" id="1.10.287.130">
    <property type="match status" value="1"/>
</dbReference>
<keyword evidence="7" id="KW-0067">ATP-binding</keyword>
<evidence type="ECO:0000256" key="4">
    <source>
        <dbReference type="ARBA" id="ARBA00023012"/>
    </source>
</evidence>
<evidence type="ECO:0000313" key="7">
    <source>
        <dbReference type="EMBL" id="MDC2891164.1"/>
    </source>
</evidence>
<dbReference type="SUPFAM" id="SSF47384">
    <property type="entry name" value="Homodimeric domain of signal transducing histidine kinase"/>
    <property type="match status" value="1"/>
</dbReference>
<comment type="caution">
    <text evidence="7">The sequence shown here is derived from an EMBL/GenBank/DDBJ whole genome shotgun (WGS) entry which is preliminary data.</text>
</comment>
<dbReference type="Proteomes" id="UP001528411">
    <property type="component" value="Unassembled WGS sequence"/>
</dbReference>
<dbReference type="Pfam" id="PF08448">
    <property type="entry name" value="PAS_4"/>
    <property type="match status" value="1"/>
</dbReference>
<accession>A0ABT5FIZ1</accession>
<evidence type="ECO:0000259" key="6">
    <source>
        <dbReference type="PROSITE" id="PS50113"/>
    </source>
</evidence>
<dbReference type="RefSeq" id="WP_272182194.1">
    <property type="nucleotide sequence ID" value="NZ_JAQOMS010000002.1"/>
</dbReference>
<feature type="domain" description="PAC" evidence="6">
    <location>
        <begin position="101"/>
        <end position="153"/>
    </location>
</feature>
<dbReference type="InterPro" id="IPR036097">
    <property type="entry name" value="HisK_dim/P_sf"/>
</dbReference>
<comment type="catalytic activity">
    <reaction evidence="1">
        <text>ATP + protein L-histidine = ADP + protein N-phospho-L-histidine.</text>
        <dbReference type="EC" id="2.7.13.3"/>
    </reaction>
</comment>
<dbReference type="Pfam" id="PF02518">
    <property type="entry name" value="HATPase_c"/>
    <property type="match status" value="1"/>
</dbReference>
<dbReference type="PANTHER" id="PTHR45339">
    <property type="entry name" value="HYBRID SIGNAL TRANSDUCTION HISTIDINE KINASE J"/>
    <property type="match status" value="1"/>
</dbReference>
<gene>
    <name evidence="7" type="ORF">PN838_23485</name>
</gene>
<dbReference type="InterPro" id="IPR035965">
    <property type="entry name" value="PAS-like_dom_sf"/>
</dbReference>